<protein>
    <submittedName>
        <fullName evidence="1">Uncharacterized protein</fullName>
    </submittedName>
</protein>
<gene>
    <name evidence="1" type="ORF">BZL30_2968</name>
</gene>
<accession>A0A1V3XGR4</accession>
<sequence length="42" mass="4779">MRFLRSCRMAEPPRSTELLRLVVFVCVEQFFGVVHVGAGLAR</sequence>
<dbReference type="EMBL" id="MVBM01000002">
    <property type="protein sequence ID" value="OOK78288.1"/>
    <property type="molecule type" value="Genomic_DNA"/>
</dbReference>
<proteinExistence type="predicted"/>
<dbReference type="Proteomes" id="UP000189229">
    <property type="component" value="Unassembled WGS sequence"/>
</dbReference>
<name>A0A1V3XGR4_MYCKA</name>
<evidence type="ECO:0000313" key="2">
    <source>
        <dbReference type="Proteomes" id="UP000189229"/>
    </source>
</evidence>
<dbReference type="AlphaFoldDB" id="A0A1V3XGR4"/>
<comment type="caution">
    <text evidence="1">The sequence shown here is derived from an EMBL/GenBank/DDBJ whole genome shotgun (WGS) entry which is preliminary data.</text>
</comment>
<evidence type="ECO:0000313" key="1">
    <source>
        <dbReference type="EMBL" id="OOK78288.1"/>
    </source>
</evidence>
<organism evidence="1 2">
    <name type="scientific">Mycobacterium kansasii</name>
    <dbReference type="NCBI Taxonomy" id="1768"/>
    <lineage>
        <taxon>Bacteria</taxon>
        <taxon>Bacillati</taxon>
        <taxon>Actinomycetota</taxon>
        <taxon>Actinomycetes</taxon>
        <taxon>Mycobacteriales</taxon>
        <taxon>Mycobacteriaceae</taxon>
        <taxon>Mycobacterium</taxon>
    </lineage>
</organism>
<reference evidence="1 2" key="1">
    <citation type="submission" date="2017-02" db="EMBL/GenBank/DDBJ databases">
        <title>Complete genome sequences of Mycobacterium kansasii strains isolated from rhesus macaques.</title>
        <authorList>
            <person name="Panda A."/>
            <person name="Nagaraj S."/>
            <person name="Zhao X."/>
            <person name="Tettelin H."/>
            <person name="Detolla L.J."/>
        </authorList>
    </citation>
    <scope>NUCLEOTIDE SEQUENCE [LARGE SCALE GENOMIC DNA]</scope>
    <source>
        <strain evidence="1 2">11-3813</strain>
    </source>
</reference>